<dbReference type="PANTHER" id="PTHR46408:SF10">
    <property type="entry name" value="BASIC LEUCINE ZIPPER 63"/>
    <property type="match status" value="1"/>
</dbReference>
<dbReference type="EMBL" id="CM001223">
    <property type="protein sequence ID" value="KEH24552.1"/>
    <property type="molecule type" value="Genomic_DNA"/>
</dbReference>
<reference evidence="10 12" key="1">
    <citation type="journal article" date="2011" name="Nature">
        <title>The Medicago genome provides insight into the evolution of rhizobial symbioses.</title>
        <authorList>
            <person name="Young N.D."/>
            <person name="Debelle F."/>
            <person name="Oldroyd G.E."/>
            <person name="Geurts R."/>
            <person name="Cannon S.B."/>
            <person name="Udvardi M.K."/>
            <person name="Benedito V.A."/>
            <person name="Mayer K.F."/>
            <person name="Gouzy J."/>
            <person name="Schoof H."/>
            <person name="Van de Peer Y."/>
            <person name="Proost S."/>
            <person name="Cook D.R."/>
            <person name="Meyers B.C."/>
            <person name="Spannagl M."/>
            <person name="Cheung F."/>
            <person name="De Mita S."/>
            <person name="Krishnakumar V."/>
            <person name="Gundlach H."/>
            <person name="Zhou S."/>
            <person name="Mudge J."/>
            <person name="Bharti A.K."/>
            <person name="Murray J.D."/>
            <person name="Naoumkina M.A."/>
            <person name="Rosen B."/>
            <person name="Silverstein K.A."/>
            <person name="Tang H."/>
            <person name="Rombauts S."/>
            <person name="Zhao P.X."/>
            <person name="Zhou P."/>
            <person name="Barbe V."/>
            <person name="Bardou P."/>
            <person name="Bechner M."/>
            <person name="Bellec A."/>
            <person name="Berger A."/>
            <person name="Berges H."/>
            <person name="Bidwell S."/>
            <person name="Bisseling T."/>
            <person name="Choisne N."/>
            <person name="Couloux A."/>
            <person name="Denny R."/>
            <person name="Deshpande S."/>
            <person name="Dai X."/>
            <person name="Doyle J.J."/>
            <person name="Dudez A.M."/>
            <person name="Farmer A.D."/>
            <person name="Fouteau S."/>
            <person name="Franken C."/>
            <person name="Gibelin C."/>
            <person name="Gish J."/>
            <person name="Goldstein S."/>
            <person name="Gonzalez A.J."/>
            <person name="Green P.J."/>
            <person name="Hallab A."/>
            <person name="Hartog M."/>
            <person name="Hua A."/>
            <person name="Humphray S.J."/>
            <person name="Jeong D.H."/>
            <person name="Jing Y."/>
            <person name="Jocker A."/>
            <person name="Kenton S.M."/>
            <person name="Kim D.J."/>
            <person name="Klee K."/>
            <person name="Lai H."/>
            <person name="Lang C."/>
            <person name="Lin S."/>
            <person name="Macmil S.L."/>
            <person name="Magdelenat G."/>
            <person name="Matthews L."/>
            <person name="McCorrison J."/>
            <person name="Monaghan E.L."/>
            <person name="Mun J.H."/>
            <person name="Najar F.Z."/>
            <person name="Nicholson C."/>
            <person name="Noirot C."/>
            <person name="O'Bleness M."/>
            <person name="Paule C.R."/>
            <person name="Poulain J."/>
            <person name="Prion F."/>
            <person name="Qin B."/>
            <person name="Qu C."/>
            <person name="Retzel E.F."/>
            <person name="Riddle C."/>
            <person name="Sallet E."/>
            <person name="Samain S."/>
            <person name="Samson N."/>
            <person name="Sanders I."/>
            <person name="Saurat O."/>
            <person name="Scarpelli C."/>
            <person name="Schiex T."/>
            <person name="Segurens B."/>
            <person name="Severin A.J."/>
            <person name="Sherrier D.J."/>
            <person name="Shi R."/>
            <person name="Sims S."/>
            <person name="Singer S.R."/>
            <person name="Sinharoy S."/>
            <person name="Sterck L."/>
            <person name="Viollet A."/>
            <person name="Wang B.B."/>
            <person name="Wang K."/>
            <person name="Wang M."/>
            <person name="Wang X."/>
            <person name="Warfsmann J."/>
            <person name="Weissenbach J."/>
            <person name="White D.D."/>
            <person name="White J.D."/>
            <person name="Wiley G.B."/>
            <person name="Wincker P."/>
            <person name="Xing Y."/>
            <person name="Yang L."/>
            <person name="Yao Z."/>
            <person name="Ying F."/>
            <person name="Zhai J."/>
            <person name="Zhou L."/>
            <person name="Zuber A."/>
            <person name="Denarie J."/>
            <person name="Dixon R.A."/>
            <person name="May G.D."/>
            <person name="Schwartz D.C."/>
            <person name="Rogers J."/>
            <person name="Quetier F."/>
            <person name="Town C.D."/>
            <person name="Roe B.A."/>
        </authorList>
    </citation>
    <scope>NUCLEOTIDE SEQUENCE [LARGE SCALE GENOMIC DNA]</scope>
    <source>
        <strain evidence="10">A17</strain>
        <strain evidence="11 12">cv. Jemalong A17</strain>
    </source>
</reference>
<proteinExistence type="inferred from homology"/>
<keyword evidence="12" id="KW-1185">Reference proteome</keyword>
<dbReference type="GO" id="GO:0003700">
    <property type="term" value="F:DNA-binding transcription factor activity"/>
    <property type="evidence" value="ECO:0007669"/>
    <property type="project" value="InterPro"/>
</dbReference>
<dbReference type="InterPro" id="IPR045314">
    <property type="entry name" value="bZIP_plant_GBF1"/>
</dbReference>
<evidence type="ECO:0000256" key="5">
    <source>
        <dbReference type="ARBA" id="ARBA00023163"/>
    </source>
</evidence>
<dbReference type="Proteomes" id="UP000002051">
    <property type="component" value="Unassembled WGS sequence"/>
</dbReference>
<dbReference type="SMART" id="SM00338">
    <property type="entry name" value="BRLZ"/>
    <property type="match status" value="1"/>
</dbReference>
<comment type="subcellular location">
    <subcellularLocation>
        <location evidence="1">Nucleus</location>
    </subcellularLocation>
</comment>
<evidence type="ECO:0000313" key="12">
    <source>
        <dbReference type="Proteomes" id="UP000002051"/>
    </source>
</evidence>
<organism evidence="10 12">
    <name type="scientific">Medicago truncatula</name>
    <name type="common">Barrel medic</name>
    <name type="synonym">Medicago tribuloides</name>
    <dbReference type="NCBI Taxonomy" id="3880"/>
    <lineage>
        <taxon>Eukaryota</taxon>
        <taxon>Viridiplantae</taxon>
        <taxon>Streptophyta</taxon>
        <taxon>Embryophyta</taxon>
        <taxon>Tracheophyta</taxon>
        <taxon>Spermatophyta</taxon>
        <taxon>Magnoliopsida</taxon>
        <taxon>eudicotyledons</taxon>
        <taxon>Gunneridae</taxon>
        <taxon>Pentapetalae</taxon>
        <taxon>rosids</taxon>
        <taxon>fabids</taxon>
        <taxon>Fabales</taxon>
        <taxon>Fabaceae</taxon>
        <taxon>Papilionoideae</taxon>
        <taxon>50 kb inversion clade</taxon>
        <taxon>NPAAA clade</taxon>
        <taxon>Hologalegina</taxon>
        <taxon>IRL clade</taxon>
        <taxon>Trifolieae</taxon>
        <taxon>Medicago</taxon>
    </lineage>
</organism>
<comment type="similarity">
    <text evidence="2">Belongs to the bZIP family.</text>
</comment>
<dbReference type="GO" id="GO:0003677">
    <property type="term" value="F:DNA binding"/>
    <property type="evidence" value="ECO:0007669"/>
    <property type="project" value="UniProtKB-KW"/>
</dbReference>
<dbReference type="GO" id="GO:0046983">
    <property type="term" value="F:protein dimerization activity"/>
    <property type="evidence" value="ECO:0007669"/>
    <property type="project" value="UniProtKB-ARBA"/>
</dbReference>
<gene>
    <name evidence="10" type="ordered locus">MTR_7g115140</name>
</gene>
<feature type="domain" description="BZIP" evidence="9">
    <location>
        <begin position="132"/>
        <end position="186"/>
    </location>
</feature>
<name>A0A072U4C7_MEDTR</name>
<keyword evidence="8" id="KW-0472">Membrane</keyword>
<dbReference type="SUPFAM" id="SSF57959">
    <property type="entry name" value="Leucine zipper domain"/>
    <property type="match status" value="1"/>
</dbReference>
<dbReference type="Gene3D" id="1.20.5.170">
    <property type="match status" value="1"/>
</dbReference>
<keyword evidence="6" id="KW-0539">Nucleus</keyword>
<dbReference type="PANTHER" id="PTHR46408">
    <property type="entry name" value="BASIC LEUCINE ZIPPER 63"/>
    <property type="match status" value="1"/>
</dbReference>
<sequence length="208" mass="23217">MLCLVVRLVRGCPFTGAGRIILLSFLVLLVIWFAVVWEIWKERNNRLFNVKDCSVIQGSSGKFQEPEIGPQTSDPYELGLHPTAKECGPAGAPSMPQKPVVTAIRSTTSGSSDEEKADQGEVNMNRDNNPSDAKRLKRMLQNRESAKRSRDRKIAKNTELETQVSTLRGENSSLLKHFSDVDQKYNNSAVENRILNADFETIKAKVSP</sequence>
<evidence type="ECO:0000256" key="7">
    <source>
        <dbReference type="SAM" id="MobiDB-lite"/>
    </source>
</evidence>
<dbReference type="InterPro" id="IPR004827">
    <property type="entry name" value="bZIP"/>
</dbReference>
<evidence type="ECO:0000256" key="4">
    <source>
        <dbReference type="ARBA" id="ARBA00023125"/>
    </source>
</evidence>
<dbReference type="AlphaFoldDB" id="A0A072U4C7"/>
<dbReference type="InterPro" id="IPR046347">
    <property type="entry name" value="bZIP_sf"/>
</dbReference>
<keyword evidence="8" id="KW-0812">Transmembrane</keyword>
<keyword evidence="3" id="KW-0805">Transcription regulation</keyword>
<accession>A0A072U4C7</accession>
<evidence type="ECO:0000259" key="9">
    <source>
        <dbReference type="PROSITE" id="PS50217"/>
    </source>
</evidence>
<dbReference type="STRING" id="3880.A0A072U4C7"/>
<evidence type="ECO:0000313" key="11">
    <source>
        <dbReference type="EnsemblPlants" id="KEH24552"/>
    </source>
</evidence>
<reference evidence="11" key="3">
    <citation type="submission" date="2015-04" db="UniProtKB">
        <authorList>
            <consortium name="EnsemblPlants"/>
        </authorList>
    </citation>
    <scope>IDENTIFICATION</scope>
    <source>
        <strain evidence="11">cv. Jemalong A17</strain>
    </source>
</reference>
<keyword evidence="5" id="KW-0804">Transcription</keyword>
<feature type="region of interest" description="Disordered" evidence="7">
    <location>
        <begin position="105"/>
        <end position="132"/>
    </location>
</feature>
<feature type="transmembrane region" description="Helical" evidence="8">
    <location>
        <begin position="20"/>
        <end position="40"/>
    </location>
</feature>
<dbReference type="GO" id="GO:0005634">
    <property type="term" value="C:nucleus"/>
    <property type="evidence" value="ECO:0007669"/>
    <property type="project" value="UniProtKB-SubCell"/>
</dbReference>
<keyword evidence="4" id="KW-0238">DNA-binding</keyword>
<evidence type="ECO:0000256" key="8">
    <source>
        <dbReference type="SAM" id="Phobius"/>
    </source>
</evidence>
<reference evidence="10 12" key="2">
    <citation type="journal article" date="2014" name="BMC Genomics">
        <title>An improved genome release (version Mt4.0) for the model legume Medicago truncatula.</title>
        <authorList>
            <person name="Tang H."/>
            <person name="Krishnakumar V."/>
            <person name="Bidwell S."/>
            <person name="Rosen B."/>
            <person name="Chan A."/>
            <person name="Zhou S."/>
            <person name="Gentzbittel L."/>
            <person name="Childs K.L."/>
            <person name="Yandell M."/>
            <person name="Gundlach H."/>
            <person name="Mayer K.F."/>
            <person name="Schwartz D.C."/>
            <person name="Town C.D."/>
        </authorList>
    </citation>
    <scope>GENOME REANNOTATION</scope>
    <source>
        <strain evidence="10">A17</strain>
        <strain evidence="11 12">cv. Jemalong A17</strain>
    </source>
</reference>
<dbReference type="HOGENOM" id="CLU_1322665_0_0_1"/>
<evidence type="ECO:0000256" key="3">
    <source>
        <dbReference type="ARBA" id="ARBA00023015"/>
    </source>
</evidence>
<keyword evidence="8" id="KW-1133">Transmembrane helix</keyword>
<dbReference type="EnsemblPlants" id="KEH24552">
    <property type="protein sequence ID" value="KEH24552"/>
    <property type="gene ID" value="MTR_7g115140"/>
</dbReference>
<evidence type="ECO:0000256" key="2">
    <source>
        <dbReference type="ARBA" id="ARBA00007163"/>
    </source>
</evidence>
<evidence type="ECO:0000256" key="6">
    <source>
        <dbReference type="ARBA" id="ARBA00023242"/>
    </source>
</evidence>
<dbReference type="PROSITE" id="PS00036">
    <property type="entry name" value="BZIP_BASIC"/>
    <property type="match status" value="1"/>
</dbReference>
<evidence type="ECO:0000313" key="10">
    <source>
        <dbReference type="EMBL" id="KEH24552.1"/>
    </source>
</evidence>
<dbReference type="FunFam" id="1.20.5.170:FF:000020">
    <property type="entry name" value="BZIP transcription factor"/>
    <property type="match status" value="1"/>
</dbReference>
<evidence type="ECO:0000256" key="1">
    <source>
        <dbReference type="ARBA" id="ARBA00004123"/>
    </source>
</evidence>
<dbReference type="CDD" id="cd14702">
    <property type="entry name" value="bZIP_plant_GBF1"/>
    <property type="match status" value="1"/>
</dbReference>
<dbReference type="PROSITE" id="PS50217">
    <property type="entry name" value="BZIP"/>
    <property type="match status" value="1"/>
</dbReference>
<protein>
    <submittedName>
        <fullName evidence="10">BZIP transcription factor</fullName>
    </submittedName>
</protein>
<dbReference type="Pfam" id="PF00170">
    <property type="entry name" value="bZIP_1"/>
    <property type="match status" value="1"/>
</dbReference>